<evidence type="ECO:0000256" key="1">
    <source>
        <dbReference type="SAM" id="Phobius"/>
    </source>
</evidence>
<evidence type="ECO:0000313" key="2">
    <source>
        <dbReference type="EMBL" id="CAE7362960.1"/>
    </source>
</evidence>
<protein>
    <submittedName>
        <fullName evidence="2">FtsH protein</fullName>
    </submittedName>
</protein>
<dbReference type="AlphaFoldDB" id="A0A812PLR4"/>
<dbReference type="EMBL" id="CAJNDS010002184">
    <property type="protein sequence ID" value="CAE7362960.1"/>
    <property type="molecule type" value="Genomic_DNA"/>
</dbReference>
<keyword evidence="3" id="KW-1185">Reference proteome</keyword>
<keyword evidence="1" id="KW-0472">Membrane</keyword>
<keyword evidence="1" id="KW-1133">Transmembrane helix</keyword>
<reference evidence="2" key="1">
    <citation type="submission" date="2021-02" db="EMBL/GenBank/DDBJ databases">
        <authorList>
            <person name="Dougan E. K."/>
            <person name="Rhodes N."/>
            <person name="Thang M."/>
            <person name="Chan C."/>
        </authorList>
    </citation>
    <scope>NUCLEOTIDE SEQUENCE</scope>
</reference>
<dbReference type="PROSITE" id="PS51257">
    <property type="entry name" value="PROKAR_LIPOPROTEIN"/>
    <property type="match status" value="1"/>
</dbReference>
<sequence>MEYRRVVQEFRIPAAVLQCFILGCACAYFAYQLKSIAESADSPPVDVRMEPFRNFSQWALCAHPSDPDGDVSKIGVGVQSSYTAIETLGVFSGMDETFSKQLLSTVYNQTVLFDSTYGNNLTCAIVDAESIQGMLVPGTFTLCSGIGPYGWLLVKSDGGWQFVNQFAHAEYHVMKLSSYVHGFNSGYTVELQRFFSAQSKYNTRWWGRGGNISAVCQWKQSAPASMAGTVFVIVVEDRVITKSVELGMLPQLFSLLSSLGGLMGLAGLAFTTIFVKKYPYGDSELRTLIGNAVKQDGAQLEEGLFAQTFGCLGSRLSRHGNTGAQATE</sequence>
<feature type="transmembrane region" description="Helical" evidence="1">
    <location>
        <begin position="252"/>
        <end position="275"/>
    </location>
</feature>
<dbReference type="OrthoDB" id="434560at2759"/>
<organism evidence="2 3">
    <name type="scientific">Symbiodinium natans</name>
    <dbReference type="NCBI Taxonomy" id="878477"/>
    <lineage>
        <taxon>Eukaryota</taxon>
        <taxon>Sar</taxon>
        <taxon>Alveolata</taxon>
        <taxon>Dinophyceae</taxon>
        <taxon>Suessiales</taxon>
        <taxon>Symbiodiniaceae</taxon>
        <taxon>Symbiodinium</taxon>
    </lineage>
</organism>
<evidence type="ECO:0000313" key="3">
    <source>
        <dbReference type="Proteomes" id="UP000604046"/>
    </source>
</evidence>
<comment type="caution">
    <text evidence="2">The sequence shown here is derived from an EMBL/GenBank/DDBJ whole genome shotgun (WGS) entry which is preliminary data.</text>
</comment>
<name>A0A812PLR4_9DINO</name>
<proteinExistence type="predicted"/>
<dbReference type="Proteomes" id="UP000604046">
    <property type="component" value="Unassembled WGS sequence"/>
</dbReference>
<feature type="transmembrane region" description="Helical" evidence="1">
    <location>
        <begin position="12"/>
        <end position="31"/>
    </location>
</feature>
<gene>
    <name evidence="2" type="primary">ftsH</name>
    <name evidence="2" type="ORF">SNAT2548_LOCUS19591</name>
</gene>
<accession>A0A812PLR4</accession>
<keyword evidence="1" id="KW-0812">Transmembrane</keyword>